<dbReference type="AlphaFoldDB" id="A0A1G2IS65"/>
<proteinExistence type="predicted"/>
<organism evidence="2 3">
    <name type="scientific">Candidatus Staskawiczbacteria bacterium RIFCSPLOWO2_12_FULL_37_15</name>
    <dbReference type="NCBI Taxonomy" id="1802218"/>
    <lineage>
        <taxon>Bacteria</taxon>
        <taxon>Candidatus Staskawicziibacteriota</taxon>
    </lineage>
</organism>
<accession>A0A1G2IS65</accession>
<name>A0A1G2IS65_9BACT</name>
<dbReference type="EMBL" id="MHPE01000003">
    <property type="protein sequence ID" value="OGZ77656.1"/>
    <property type="molecule type" value="Genomic_DNA"/>
</dbReference>
<sequence>MTFLLYSIILLLLVFTLHYPAFLQEFTMSWKTIQLRIKHCFTEHFMDCFSIESLERLKTEQDQGFAIAGIKSDTIEVILEKPDPASLPTSTRRESQTFAGERPHEGRSVPFTNV</sequence>
<feature type="compositionally biased region" description="Basic and acidic residues" evidence="1">
    <location>
        <begin position="91"/>
        <end position="107"/>
    </location>
</feature>
<dbReference type="Proteomes" id="UP000178632">
    <property type="component" value="Unassembled WGS sequence"/>
</dbReference>
<feature type="region of interest" description="Disordered" evidence="1">
    <location>
        <begin position="81"/>
        <end position="114"/>
    </location>
</feature>
<gene>
    <name evidence="2" type="ORF">A3G45_02075</name>
</gene>
<evidence type="ECO:0000313" key="3">
    <source>
        <dbReference type="Proteomes" id="UP000178632"/>
    </source>
</evidence>
<evidence type="ECO:0000256" key="1">
    <source>
        <dbReference type="SAM" id="MobiDB-lite"/>
    </source>
</evidence>
<comment type="caution">
    <text evidence="2">The sequence shown here is derived from an EMBL/GenBank/DDBJ whole genome shotgun (WGS) entry which is preliminary data.</text>
</comment>
<protein>
    <submittedName>
        <fullName evidence="2">Uncharacterized protein</fullName>
    </submittedName>
</protein>
<reference evidence="2 3" key="1">
    <citation type="journal article" date="2016" name="Nat. Commun.">
        <title>Thousands of microbial genomes shed light on interconnected biogeochemical processes in an aquifer system.</title>
        <authorList>
            <person name="Anantharaman K."/>
            <person name="Brown C.T."/>
            <person name="Hug L.A."/>
            <person name="Sharon I."/>
            <person name="Castelle C.J."/>
            <person name="Probst A.J."/>
            <person name="Thomas B.C."/>
            <person name="Singh A."/>
            <person name="Wilkins M.J."/>
            <person name="Karaoz U."/>
            <person name="Brodie E.L."/>
            <person name="Williams K.H."/>
            <person name="Hubbard S.S."/>
            <person name="Banfield J.F."/>
        </authorList>
    </citation>
    <scope>NUCLEOTIDE SEQUENCE [LARGE SCALE GENOMIC DNA]</scope>
</reference>
<evidence type="ECO:0000313" key="2">
    <source>
        <dbReference type="EMBL" id="OGZ77656.1"/>
    </source>
</evidence>